<name>A0AAQ3TN13_PASNO</name>
<evidence type="ECO:0000313" key="1">
    <source>
        <dbReference type="EMBL" id="WVZ76114.1"/>
    </source>
</evidence>
<gene>
    <name evidence="1" type="ORF">U9M48_024116</name>
</gene>
<organism evidence="1 2">
    <name type="scientific">Paspalum notatum var. saurae</name>
    <dbReference type="NCBI Taxonomy" id="547442"/>
    <lineage>
        <taxon>Eukaryota</taxon>
        <taxon>Viridiplantae</taxon>
        <taxon>Streptophyta</taxon>
        <taxon>Embryophyta</taxon>
        <taxon>Tracheophyta</taxon>
        <taxon>Spermatophyta</taxon>
        <taxon>Magnoliopsida</taxon>
        <taxon>Liliopsida</taxon>
        <taxon>Poales</taxon>
        <taxon>Poaceae</taxon>
        <taxon>PACMAD clade</taxon>
        <taxon>Panicoideae</taxon>
        <taxon>Andropogonodae</taxon>
        <taxon>Paspaleae</taxon>
        <taxon>Paspalinae</taxon>
        <taxon>Paspalum</taxon>
    </lineage>
</organism>
<sequence length="64" mass="7694">MISYHPMLVLSLQWCPLAQTTKQRKEHNIRTKQTSHSKIEIRMMKERLELAYEYHLIRVASGIR</sequence>
<keyword evidence="2" id="KW-1185">Reference proteome</keyword>
<dbReference type="EMBL" id="CP144749">
    <property type="protein sequence ID" value="WVZ76114.1"/>
    <property type="molecule type" value="Genomic_DNA"/>
</dbReference>
<evidence type="ECO:0000313" key="2">
    <source>
        <dbReference type="Proteomes" id="UP001341281"/>
    </source>
</evidence>
<protein>
    <submittedName>
        <fullName evidence="1">Uncharacterized protein</fullName>
    </submittedName>
</protein>
<reference evidence="1 2" key="1">
    <citation type="submission" date="2024-02" db="EMBL/GenBank/DDBJ databases">
        <title>High-quality chromosome-scale genome assembly of Pensacola bahiagrass (Paspalum notatum Flugge var. saurae).</title>
        <authorList>
            <person name="Vega J.M."/>
            <person name="Podio M."/>
            <person name="Orjuela J."/>
            <person name="Siena L.A."/>
            <person name="Pessino S.C."/>
            <person name="Combes M.C."/>
            <person name="Mariac C."/>
            <person name="Albertini E."/>
            <person name="Pupilli F."/>
            <person name="Ortiz J.P.A."/>
            <person name="Leblanc O."/>
        </authorList>
    </citation>
    <scope>NUCLEOTIDE SEQUENCE [LARGE SCALE GENOMIC DNA]</scope>
    <source>
        <strain evidence="1">R1</strain>
        <tissue evidence="1">Leaf</tissue>
    </source>
</reference>
<proteinExistence type="predicted"/>
<accession>A0AAQ3TN13</accession>
<dbReference type="AlphaFoldDB" id="A0AAQ3TN13"/>
<dbReference type="Proteomes" id="UP001341281">
    <property type="component" value="Chromosome 05"/>
</dbReference>